<feature type="transmembrane region" description="Helical" evidence="2">
    <location>
        <begin position="34"/>
        <end position="55"/>
    </location>
</feature>
<dbReference type="AlphaFoldDB" id="A0A2M9CMB3"/>
<keyword evidence="2" id="KW-1133">Transmembrane helix</keyword>
<keyword evidence="2" id="KW-0472">Membrane</keyword>
<proteinExistence type="predicted"/>
<organism evidence="4 5">
    <name type="scientific">Diaminobutyricimonas aerilata</name>
    <dbReference type="NCBI Taxonomy" id="1162967"/>
    <lineage>
        <taxon>Bacteria</taxon>
        <taxon>Bacillati</taxon>
        <taxon>Actinomycetota</taxon>
        <taxon>Actinomycetes</taxon>
        <taxon>Micrococcales</taxon>
        <taxon>Microbacteriaceae</taxon>
        <taxon>Diaminobutyricimonas</taxon>
    </lineage>
</organism>
<dbReference type="Proteomes" id="UP000228758">
    <property type="component" value="Unassembled WGS sequence"/>
</dbReference>
<comment type="caution">
    <text evidence="4">The sequence shown here is derived from an EMBL/GenBank/DDBJ whole genome shotgun (WGS) entry which is preliminary data.</text>
</comment>
<protein>
    <submittedName>
        <fullName evidence="4">LytR cell envelope-related transcriptional attenuator</fullName>
    </submittedName>
</protein>
<evidence type="ECO:0000256" key="2">
    <source>
        <dbReference type="SAM" id="Phobius"/>
    </source>
</evidence>
<feature type="domain" description="LytR/CpsA/Psr regulator C-terminal" evidence="3">
    <location>
        <begin position="97"/>
        <end position="183"/>
    </location>
</feature>
<reference evidence="4 5" key="1">
    <citation type="submission" date="2017-11" db="EMBL/GenBank/DDBJ databases">
        <title>Genomic Encyclopedia of Archaeal and Bacterial Type Strains, Phase II (KMG-II): From Individual Species to Whole Genera.</title>
        <authorList>
            <person name="Goeker M."/>
        </authorList>
    </citation>
    <scope>NUCLEOTIDE SEQUENCE [LARGE SCALE GENOMIC DNA]</scope>
    <source>
        <strain evidence="4 5">DSM 27393</strain>
    </source>
</reference>
<dbReference type="InterPro" id="IPR027381">
    <property type="entry name" value="LytR/CpsA/Psr_C"/>
</dbReference>
<gene>
    <name evidence="4" type="ORF">CLV46_2598</name>
</gene>
<dbReference type="Pfam" id="PF13399">
    <property type="entry name" value="LytR_C"/>
    <property type="match status" value="1"/>
</dbReference>
<evidence type="ECO:0000313" key="4">
    <source>
        <dbReference type="EMBL" id="PJJ73018.1"/>
    </source>
</evidence>
<keyword evidence="2" id="KW-0812">Transmembrane</keyword>
<evidence type="ECO:0000256" key="1">
    <source>
        <dbReference type="SAM" id="MobiDB-lite"/>
    </source>
</evidence>
<dbReference type="EMBL" id="PGFF01000001">
    <property type="protein sequence ID" value="PJJ73018.1"/>
    <property type="molecule type" value="Genomic_DNA"/>
</dbReference>
<dbReference type="Gene3D" id="3.30.70.2390">
    <property type="match status" value="1"/>
</dbReference>
<feature type="region of interest" description="Disordered" evidence="1">
    <location>
        <begin position="66"/>
        <end position="87"/>
    </location>
</feature>
<dbReference type="RefSeq" id="WP_100365152.1">
    <property type="nucleotide sequence ID" value="NZ_PGFF01000001.1"/>
</dbReference>
<sequence>MAKFPRDEFDDIPTLPRVGAHRAPARKGRGWIRFAWAALATGVLVLVGVIGLALVNDSFRFDLPSLAGESSPPPTEAPPATAEPVTDPSAIDPALGLTITVLNASPVDELDEQIGDTLEEQGWPVGARNTAADRDFPDTIVFYNGEQFEGIARGILAAIGEPGDVQLSDAYPGAPVTVVLGADRAE</sequence>
<keyword evidence="5" id="KW-1185">Reference proteome</keyword>
<name>A0A2M9CMB3_9MICO</name>
<accession>A0A2M9CMB3</accession>
<dbReference type="OrthoDB" id="5125199at2"/>
<evidence type="ECO:0000313" key="5">
    <source>
        <dbReference type="Proteomes" id="UP000228758"/>
    </source>
</evidence>
<evidence type="ECO:0000259" key="3">
    <source>
        <dbReference type="Pfam" id="PF13399"/>
    </source>
</evidence>